<keyword evidence="3 7" id="KW-0812">Transmembrane</keyword>
<dbReference type="InterPro" id="IPR051679">
    <property type="entry name" value="DASS-Related_Transporters"/>
</dbReference>
<dbReference type="InterPro" id="IPR004680">
    <property type="entry name" value="Cit_transptr-like_dom"/>
</dbReference>
<dbReference type="Proteomes" id="UP000237916">
    <property type="component" value="Unassembled WGS sequence"/>
</dbReference>
<keyword evidence="6 7" id="KW-0472">Membrane</keyword>
<gene>
    <name evidence="9" type="ORF">VEHSUH05_08580</name>
</gene>
<feature type="transmembrane region" description="Helical" evidence="7">
    <location>
        <begin position="114"/>
        <end position="132"/>
    </location>
</feature>
<reference evidence="9 10" key="1">
    <citation type="submission" date="2018-01" db="EMBL/GenBank/DDBJ databases">
        <title>Draft genome sequences of clinical isolates and type strains of oral Veillonella including Veillonella infantum sp., nov.</title>
        <authorList>
            <person name="Mashima I."/>
            <person name="Liao Y.-C."/>
            <person name="Sabharwal A."/>
            <person name="Haase E.M."/>
            <person name="Nakazawa F."/>
            <person name="Scannapieco F.A."/>
        </authorList>
    </citation>
    <scope>NUCLEOTIDE SEQUENCE [LARGE SCALE GENOMIC DNA]</scope>
    <source>
        <strain evidence="9 10">JCM 15641</strain>
    </source>
</reference>
<feature type="transmembrane region" description="Helical" evidence="7">
    <location>
        <begin position="7"/>
        <end position="27"/>
    </location>
</feature>
<comment type="subcellular location">
    <subcellularLocation>
        <location evidence="1">Membrane</location>
        <topology evidence="1">Multi-pass membrane protein</topology>
    </subcellularLocation>
</comment>
<dbReference type="OrthoDB" id="9765532at2"/>
<comment type="caution">
    <text evidence="9">The sequence shown here is derived from an EMBL/GenBank/DDBJ whole genome shotgun (WGS) entry which is preliminary data.</text>
</comment>
<feature type="transmembrane region" description="Helical" evidence="7">
    <location>
        <begin position="47"/>
        <end position="71"/>
    </location>
</feature>
<dbReference type="AlphaFoldDB" id="A0A2S7Z7Z7"/>
<evidence type="ECO:0000259" key="8">
    <source>
        <dbReference type="Pfam" id="PF03600"/>
    </source>
</evidence>
<dbReference type="PANTHER" id="PTHR43652:SF1">
    <property type="entry name" value="RESPONSE REGULATOR"/>
    <property type="match status" value="1"/>
</dbReference>
<evidence type="ECO:0000256" key="2">
    <source>
        <dbReference type="ARBA" id="ARBA00022448"/>
    </source>
</evidence>
<keyword evidence="10" id="KW-1185">Reference proteome</keyword>
<dbReference type="STRING" id="1298594.GCA_001312465_00901"/>
<feature type="transmembrane region" description="Helical" evidence="7">
    <location>
        <begin position="279"/>
        <end position="298"/>
    </location>
</feature>
<evidence type="ECO:0000256" key="5">
    <source>
        <dbReference type="ARBA" id="ARBA00022989"/>
    </source>
</evidence>
<evidence type="ECO:0000256" key="7">
    <source>
        <dbReference type="SAM" id="Phobius"/>
    </source>
</evidence>
<keyword evidence="4" id="KW-0677">Repeat</keyword>
<dbReference type="InterPro" id="IPR001898">
    <property type="entry name" value="SLC13A/DASS"/>
</dbReference>
<dbReference type="Pfam" id="PF03600">
    <property type="entry name" value="CitMHS"/>
    <property type="match status" value="1"/>
</dbReference>
<dbReference type="GO" id="GO:0005886">
    <property type="term" value="C:plasma membrane"/>
    <property type="evidence" value="ECO:0007669"/>
    <property type="project" value="TreeGrafter"/>
</dbReference>
<accession>A0A2S7Z7Z7</accession>
<feature type="transmembrane region" description="Helical" evidence="7">
    <location>
        <begin position="228"/>
        <end position="247"/>
    </location>
</feature>
<feature type="transmembrane region" description="Helical" evidence="7">
    <location>
        <begin position="407"/>
        <end position="430"/>
    </location>
</feature>
<dbReference type="PANTHER" id="PTHR43652">
    <property type="entry name" value="BASIC AMINO ACID ANTIPORTER YFCC-RELATED"/>
    <property type="match status" value="1"/>
</dbReference>
<feature type="transmembrane region" description="Helical" evidence="7">
    <location>
        <begin position="139"/>
        <end position="160"/>
    </location>
</feature>
<dbReference type="GO" id="GO:0022857">
    <property type="term" value="F:transmembrane transporter activity"/>
    <property type="evidence" value="ECO:0007669"/>
    <property type="project" value="InterPro"/>
</dbReference>
<feature type="transmembrane region" description="Helical" evidence="7">
    <location>
        <begin position="368"/>
        <end position="387"/>
    </location>
</feature>
<name>A0A2S7Z7Z7_9FIRM</name>
<evidence type="ECO:0000256" key="6">
    <source>
        <dbReference type="ARBA" id="ARBA00023136"/>
    </source>
</evidence>
<evidence type="ECO:0000256" key="4">
    <source>
        <dbReference type="ARBA" id="ARBA00022737"/>
    </source>
</evidence>
<dbReference type="CDD" id="cd01115">
    <property type="entry name" value="SLC13_permease"/>
    <property type="match status" value="1"/>
</dbReference>
<feature type="transmembrane region" description="Helical" evidence="7">
    <location>
        <begin position="253"/>
        <end position="272"/>
    </location>
</feature>
<evidence type="ECO:0000256" key="3">
    <source>
        <dbReference type="ARBA" id="ARBA00022692"/>
    </source>
</evidence>
<feature type="transmembrane region" description="Helical" evidence="7">
    <location>
        <begin position="325"/>
        <end position="356"/>
    </location>
</feature>
<feature type="transmembrane region" description="Helical" evidence="7">
    <location>
        <begin position="172"/>
        <end position="195"/>
    </location>
</feature>
<dbReference type="NCBIfam" id="TIGR00785">
    <property type="entry name" value="dass"/>
    <property type="match status" value="1"/>
</dbReference>
<evidence type="ECO:0000256" key="1">
    <source>
        <dbReference type="ARBA" id="ARBA00004141"/>
    </source>
</evidence>
<dbReference type="EMBL" id="PPDB01000007">
    <property type="protein sequence ID" value="PQL19406.1"/>
    <property type="molecule type" value="Genomic_DNA"/>
</dbReference>
<organism evidence="9 10">
    <name type="scientific">Veillonella denticariosi JCM 15641</name>
    <dbReference type="NCBI Taxonomy" id="1298594"/>
    <lineage>
        <taxon>Bacteria</taxon>
        <taxon>Bacillati</taxon>
        <taxon>Bacillota</taxon>
        <taxon>Negativicutes</taxon>
        <taxon>Veillonellales</taxon>
        <taxon>Veillonellaceae</taxon>
        <taxon>Veillonella</taxon>
    </lineage>
</organism>
<proteinExistence type="predicted"/>
<protein>
    <submittedName>
        <fullName evidence="9">Transporter</fullName>
    </submittedName>
</protein>
<feature type="domain" description="Citrate transporter-like" evidence="8">
    <location>
        <begin position="16"/>
        <end position="366"/>
    </location>
</feature>
<feature type="transmembrane region" description="Helical" evidence="7">
    <location>
        <begin position="92"/>
        <end position="108"/>
    </location>
</feature>
<dbReference type="InterPro" id="IPR031312">
    <property type="entry name" value="Na/sul_symport_CS"/>
</dbReference>
<dbReference type="RefSeq" id="WP_105091319.1">
    <property type="nucleotide sequence ID" value="NZ_PPDB01000007.1"/>
</dbReference>
<evidence type="ECO:0000313" key="10">
    <source>
        <dbReference type="Proteomes" id="UP000237916"/>
    </source>
</evidence>
<evidence type="ECO:0000313" key="9">
    <source>
        <dbReference type="EMBL" id="PQL19406.1"/>
    </source>
</evidence>
<sequence length="433" mass="44844">MGAAEQTLIVLAVMAVLFVTEIIPLAITSLGGAITLGLMGIITPKVVFSGLSDSTVVLFAGMFVVGGALFYTGLAQKIGETVVSHAGTSENGLMLAIMLVTATMSAFLSNTGTAAALLPVVVGICSVAKIPASRQLMPLAFAAGVGGIITMVGTPPNIIVNGTLEKSGITPFGFFEFAWIGIPLTIATIIFMMFIGKYLLPKHEITDAGEVEQEVSADEVSNDPKKQLYSGLILLGVIIAMILGDFLKKNFGISLPLSMVAVIGAMLCVLTGCLKEKQAYSSIDWVTIFLFAGMMPVAEALDKSGAGQLIANAVLSVMGSDPSPYFATAVLFILSCVMTQFMSNTASCALLAPIGIAIAKGMGADPHAVLMAIGVAASCAFGTPVGTPPNTLVLGPGQYKFTDYVKAGVPLIVVCFIVSLIVIPMVWPFFPGK</sequence>
<keyword evidence="5 7" id="KW-1133">Transmembrane helix</keyword>
<keyword evidence="2" id="KW-0813">Transport</keyword>
<dbReference type="PROSITE" id="PS01271">
    <property type="entry name" value="NA_SULFATE"/>
    <property type="match status" value="1"/>
</dbReference>